<evidence type="ECO:0000256" key="2">
    <source>
        <dbReference type="ARBA" id="ARBA00023125"/>
    </source>
</evidence>
<dbReference type="EMBL" id="JAAATY010000011">
    <property type="protein sequence ID" value="NRN66787.1"/>
    <property type="molecule type" value="Genomic_DNA"/>
</dbReference>
<evidence type="ECO:0000313" key="6">
    <source>
        <dbReference type="EMBL" id="NRN66787.1"/>
    </source>
</evidence>
<dbReference type="PANTHER" id="PTHR30055">
    <property type="entry name" value="HTH-TYPE TRANSCRIPTIONAL REGULATOR RUTR"/>
    <property type="match status" value="1"/>
</dbReference>
<protein>
    <submittedName>
        <fullName evidence="6">Tetracycline repressor protein class G</fullName>
    </submittedName>
</protein>
<gene>
    <name evidence="6" type="ORF">GC106_40150</name>
</gene>
<dbReference type="Pfam" id="PF02909">
    <property type="entry name" value="TetR_C_1"/>
    <property type="match status" value="1"/>
</dbReference>
<dbReference type="Pfam" id="PF00440">
    <property type="entry name" value="TetR_N"/>
    <property type="match status" value="1"/>
</dbReference>
<dbReference type="SUPFAM" id="SSF48498">
    <property type="entry name" value="Tetracyclin repressor-like, C-terminal domain"/>
    <property type="match status" value="1"/>
</dbReference>
<feature type="domain" description="HTH tetR-type" evidence="5">
    <location>
        <begin position="19"/>
        <end position="79"/>
    </location>
</feature>
<dbReference type="SUPFAM" id="SSF46689">
    <property type="entry name" value="Homeodomain-like"/>
    <property type="match status" value="1"/>
</dbReference>
<evidence type="ECO:0000256" key="1">
    <source>
        <dbReference type="ARBA" id="ARBA00023015"/>
    </source>
</evidence>
<name>A0ABX2F6B0_9PSEU</name>
<dbReference type="PROSITE" id="PS50977">
    <property type="entry name" value="HTH_TETR_2"/>
    <property type="match status" value="1"/>
</dbReference>
<feature type="DNA-binding region" description="H-T-H motif" evidence="4">
    <location>
        <begin position="42"/>
        <end position="61"/>
    </location>
</feature>
<dbReference type="InterPro" id="IPR001647">
    <property type="entry name" value="HTH_TetR"/>
</dbReference>
<accession>A0ABX2F6B0</accession>
<keyword evidence="1" id="KW-0805">Transcription regulation</keyword>
<sequence>MELPDPPWRTGARKPVRQPLSRDKIVDTALGLLEKEGIEALSMRRVAQALNTGPASLYAHVRNRDELCELMFDRVLGDVELPEADPARWRDQLKELCFGQVKAMIAYPGIAAVVMNAMIPAGPNALRHGEAMLAILRAGGLSESQAAWAFDALGLYGKAYAVEVTSWRDGSQEEMAERARQMTEYVRSLPAGTFPNLIAIGPLFSAQTAHERFEFAIDTFIAGLDALIKA</sequence>
<dbReference type="Gene3D" id="1.10.357.10">
    <property type="entry name" value="Tetracycline Repressor, domain 2"/>
    <property type="match status" value="1"/>
</dbReference>
<dbReference type="RefSeq" id="WP_312872766.1">
    <property type="nucleotide sequence ID" value="NZ_CBCSGW010000063.1"/>
</dbReference>
<dbReference type="PANTHER" id="PTHR30055:SF151">
    <property type="entry name" value="TRANSCRIPTIONAL REGULATORY PROTEIN"/>
    <property type="match status" value="1"/>
</dbReference>
<dbReference type="InterPro" id="IPR004111">
    <property type="entry name" value="Repressor_TetR_C"/>
</dbReference>
<comment type="caution">
    <text evidence="6">The sequence shown here is derived from an EMBL/GenBank/DDBJ whole genome shotgun (WGS) entry which is preliminary data.</text>
</comment>
<reference evidence="6 7" key="1">
    <citation type="submission" date="2020-01" db="EMBL/GenBank/DDBJ databases">
        <title>Kibdelosporangium persica a novel Actinomycetes from a hot desert in Iran.</title>
        <authorList>
            <person name="Safaei N."/>
            <person name="Zaburannyi N."/>
            <person name="Mueller R."/>
            <person name="Wink J."/>
        </authorList>
    </citation>
    <scope>NUCLEOTIDE SEQUENCE [LARGE SCALE GENOMIC DNA]</scope>
    <source>
        <strain evidence="6 7">4NS15</strain>
    </source>
</reference>
<dbReference type="InterPro" id="IPR009057">
    <property type="entry name" value="Homeodomain-like_sf"/>
</dbReference>
<dbReference type="InterPro" id="IPR050109">
    <property type="entry name" value="HTH-type_TetR-like_transc_reg"/>
</dbReference>
<evidence type="ECO:0000256" key="4">
    <source>
        <dbReference type="PROSITE-ProRule" id="PRU00335"/>
    </source>
</evidence>
<evidence type="ECO:0000259" key="5">
    <source>
        <dbReference type="PROSITE" id="PS50977"/>
    </source>
</evidence>
<organism evidence="6 7">
    <name type="scientific">Kibdelosporangium persicum</name>
    <dbReference type="NCBI Taxonomy" id="2698649"/>
    <lineage>
        <taxon>Bacteria</taxon>
        <taxon>Bacillati</taxon>
        <taxon>Actinomycetota</taxon>
        <taxon>Actinomycetes</taxon>
        <taxon>Pseudonocardiales</taxon>
        <taxon>Pseudonocardiaceae</taxon>
        <taxon>Kibdelosporangium</taxon>
    </lineage>
</organism>
<dbReference type="Proteomes" id="UP000763557">
    <property type="component" value="Unassembled WGS sequence"/>
</dbReference>
<evidence type="ECO:0000256" key="3">
    <source>
        <dbReference type="ARBA" id="ARBA00023163"/>
    </source>
</evidence>
<proteinExistence type="predicted"/>
<evidence type="ECO:0000313" key="7">
    <source>
        <dbReference type="Proteomes" id="UP000763557"/>
    </source>
</evidence>
<keyword evidence="2 4" id="KW-0238">DNA-binding</keyword>
<keyword evidence="3" id="KW-0804">Transcription</keyword>
<keyword evidence="7" id="KW-1185">Reference proteome</keyword>
<dbReference type="InterPro" id="IPR036271">
    <property type="entry name" value="Tet_transcr_reg_TetR-rel_C_sf"/>
</dbReference>